<keyword evidence="1" id="KW-0812">Transmembrane</keyword>
<protein>
    <recommendedName>
        <fullName evidence="4">PH (Pleckstrin Homology) domain-containing protein</fullName>
    </recommendedName>
</protein>
<evidence type="ECO:0000256" key="1">
    <source>
        <dbReference type="SAM" id="Phobius"/>
    </source>
</evidence>
<proteinExistence type="predicted"/>
<feature type="transmembrane region" description="Helical" evidence="1">
    <location>
        <begin position="58"/>
        <end position="81"/>
    </location>
</feature>
<sequence>MADAMTVDGNLIRVEWPGQWIARILSVPFLAAGSYLLWNVALGVRNDLAGFGRLADDLVPILVFSGIGLVIVIPGLWLATYRYFVELNKMMSEVVVIRACGPLRVRSRRKLTEFSFLSVTDQGATDEDPPSTFDVALCGKRGTEPVALSSFNTRDEANAFAQEIGRALKLPARDYVGTEPDAD</sequence>
<dbReference type="EMBL" id="VITK01000006">
    <property type="protein sequence ID" value="TWA97433.1"/>
    <property type="molecule type" value="Genomic_DNA"/>
</dbReference>
<keyword evidence="1" id="KW-0472">Membrane</keyword>
<keyword evidence="1" id="KW-1133">Transmembrane helix</keyword>
<dbReference type="AlphaFoldDB" id="A0A560DJZ7"/>
<dbReference type="OrthoDB" id="8225914at2"/>
<keyword evidence="3" id="KW-1185">Reference proteome</keyword>
<evidence type="ECO:0000313" key="2">
    <source>
        <dbReference type="EMBL" id="TWA97433.1"/>
    </source>
</evidence>
<dbReference type="RefSeq" id="WP_145666458.1">
    <property type="nucleotide sequence ID" value="NZ_VITK01000006.1"/>
</dbReference>
<dbReference type="Proteomes" id="UP000319949">
    <property type="component" value="Unassembled WGS sequence"/>
</dbReference>
<reference evidence="2 3" key="1">
    <citation type="submission" date="2019-06" db="EMBL/GenBank/DDBJ databases">
        <title>Genomic Encyclopedia of Type Strains, Phase IV (KMG-V): Genome sequencing to study the core and pangenomes of soil and plant-associated prokaryotes.</title>
        <authorList>
            <person name="Whitman W."/>
        </authorList>
    </citation>
    <scope>NUCLEOTIDE SEQUENCE [LARGE SCALE GENOMIC DNA]</scope>
    <source>
        <strain evidence="2 3">BR 510</strain>
    </source>
</reference>
<accession>A0A560DJZ7</accession>
<feature type="transmembrane region" description="Helical" evidence="1">
    <location>
        <begin position="20"/>
        <end position="38"/>
    </location>
</feature>
<name>A0A560DJZ7_9BRAD</name>
<gene>
    <name evidence="2" type="ORF">FBZ96_106489</name>
</gene>
<evidence type="ECO:0000313" key="3">
    <source>
        <dbReference type="Proteomes" id="UP000319949"/>
    </source>
</evidence>
<comment type="caution">
    <text evidence="2">The sequence shown here is derived from an EMBL/GenBank/DDBJ whole genome shotgun (WGS) entry which is preliminary data.</text>
</comment>
<evidence type="ECO:0008006" key="4">
    <source>
        <dbReference type="Google" id="ProtNLM"/>
    </source>
</evidence>
<organism evidence="2 3">
    <name type="scientific">Bradyrhizobium stylosanthis</name>
    <dbReference type="NCBI Taxonomy" id="1803665"/>
    <lineage>
        <taxon>Bacteria</taxon>
        <taxon>Pseudomonadati</taxon>
        <taxon>Pseudomonadota</taxon>
        <taxon>Alphaproteobacteria</taxon>
        <taxon>Hyphomicrobiales</taxon>
        <taxon>Nitrobacteraceae</taxon>
        <taxon>Bradyrhizobium</taxon>
    </lineage>
</organism>